<gene>
    <name evidence="3" type="ORF">OXD698_LOCUS2925</name>
</gene>
<proteinExistence type="predicted"/>
<dbReference type="Proteomes" id="UP000663844">
    <property type="component" value="Unassembled WGS sequence"/>
</dbReference>
<accession>A0A818IYE7</accession>
<dbReference type="InterPro" id="IPR002017">
    <property type="entry name" value="Spectrin_repeat"/>
</dbReference>
<dbReference type="CDD" id="cd00176">
    <property type="entry name" value="SPEC"/>
    <property type="match status" value="1"/>
</dbReference>
<feature type="coiled-coil region" evidence="2">
    <location>
        <begin position="700"/>
        <end position="759"/>
    </location>
</feature>
<dbReference type="SMART" id="SM00150">
    <property type="entry name" value="SPEC"/>
    <property type="match status" value="4"/>
</dbReference>
<organism evidence="3 4">
    <name type="scientific">Adineta steineri</name>
    <dbReference type="NCBI Taxonomy" id="433720"/>
    <lineage>
        <taxon>Eukaryota</taxon>
        <taxon>Metazoa</taxon>
        <taxon>Spiralia</taxon>
        <taxon>Gnathifera</taxon>
        <taxon>Rotifera</taxon>
        <taxon>Eurotatoria</taxon>
        <taxon>Bdelloidea</taxon>
        <taxon>Adinetida</taxon>
        <taxon>Adinetidae</taxon>
        <taxon>Adineta</taxon>
    </lineage>
</organism>
<sequence length="766" mass="90377">MYLFHSDPTANLSTSTSLSSLPTNFMDTQRNLRQWLEDVEQSLLTDKVRVVDLQAIGAKKKIYKDLLDQTLEQEICMEQLNITARDHYPKLAVDTSRRLQEELKNYQDRLYDVKMFLSERLAKYNRVDKTLSDFERSIDEVKLWIRNVQPRLNATDTSYSDSRVLENQLGRSQILQHEIREMQITINRLNKDVVDLTQDADENLARQLREEMRELNESWSHIISSTKVNSKNIQDALKRNKVLQEEIQELEDWITDKEREAPADDGPIFYQDQLRERLDQYQKLQTELNLKEHTVRNLVLQGRQDLSNPSPSAPELAQNLETLISNYTNLQKKVDTKVMFYTDIHELHEELKNLLHQENVWLDGLQNKVFSSSNNGADAEEISEELDTLERFVKTHSKTNYEKMFEISDRLQATKVSIPATNSQLNQFRIRWEQLHDDAFKKLHTLNSQISDYQHMGHQITAMFEWMKHTDNTLNARLKDDVYADDVPGEAEKLIIEFNQYEAFLRSIDDKIHALRSTAKTEAAKRLEQQLVLLRNQFLQLHIKFRQFQKPSDFEPKFAKMRQILIEIEHNVHILDVRSDDPDVIHNQLENCLKLYKTLSDIKSEVEYVIRTGRGIVEKKQSDEPHDLTRQIDQLKAQYNNLGSKVSGAKNQLDSIERHLRKFRKEYSHIHEWFVKADNEIRKIENKQISKNTKEEIDWIRATRNDIKKLEGNFETLKNLERTIQKEADRPLTSLHDKAIELKRQIDQLDRRLKDRSEIVEIINGK</sequence>
<name>A0A818IYE7_9BILA</name>
<feature type="coiled-coil region" evidence="2">
    <location>
        <begin position="632"/>
        <end position="666"/>
    </location>
</feature>
<evidence type="ECO:0000256" key="1">
    <source>
        <dbReference type="ARBA" id="ARBA00022737"/>
    </source>
</evidence>
<feature type="coiled-coil region" evidence="2">
    <location>
        <begin position="172"/>
        <end position="333"/>
    </location>
</feature>
<comment type="caution">
    <text evidence="3">The sequence shown here is derived from an EMBL/GenBank/DDBJ whole genome shotgun (WGS) entry which is preliminary data.</text>
</comment>
<evidence type="ECO:0000313" key="4">
    <source>
        <dbReference type="Proteomes" id="UP000663844"/>
    </source>
</evidence>
<dbReference type="Gene3D" id="1.20.58.60">
    <property type="match status" value="3"/>
</dbReference>
<dbReference type="PANTHER" id="PTHR11915">
    <property type="entry name" value="SPECTRIN/FILAMIN RELATED CYTOSKELETAL PROTEIN"/>
    <property type="match status" value="1"/>
</dbReference>
<feature type="coiled-coil region" evidence="2">
    <location>
        <begin position="517"/>
        <end position="544"/>
    </location>
</feature>
<protein>
    <submittedName>
        <fullName evidence="3">Uncharacterized protein</fullName>
    </submittedName>
</protein>
<dbReference type="InterPro" id="IPR018159">
    <property type="entry name" value="Spectrin/alpha-actinin"/>
</dbReference>
<evidence type="ECO:0000313" key="3">
    <source>
        <dbReference type="EMBL" id="CAF3530689.1"/>
    </source>
</evidence>
<evidence type="ECO:0000256" key="2">
    <source>
        <dbReference type="SAM" id="Coils"/>
    </source>
</evidence>
<dbReference type="AlphaFoldDB" id="A0A818IYE7"/>
<dbReference type="EMBL" id="CAJOAZ010000099">
    <property type="protein sequence ID" value="CAF3530689.1"/>
    <property type="molecule type" value="Genomic_DNA"/>
</dbReference>
<reference evidence="3" key="1">
    <citation type="submission" date="2021-02" db="EMBL/GenBank/DDBJ databases">
        <authorList>
            <person name="Nowell W R."/>
        </authorList>
    </citation>
    <scope>NUCLEOTIDE SEQUENCE</scope>
</reference>
<keyword evidence="1" id="KW-0677">Repeat</keyword>
<dbReference type="Pfam" id="PF00435">
    <property type="entry name" value="Spectrin"/>
    <property type="match status" value="2"/>
</dbReference>
<keyword evidence="2" id="KW-0175">Coiled coil</keyword>
<dbReference type="SUPFAM" id="SSF46966">
    <property type="entry name" value="Spectrin repeat"/>
    <property type="match status" value="6"/>
</dbReference>